<feature type="transmembrane region" description="Helical" evidence="1">
    <location>
        <begin position="6"/>
        <end position="26"/>
    </location>
</feature>
<dbReference type="Pfam" id="PF03372">
    <property type="entry name" value="Exo_endo_phos"/>
    <property type="match status" value="1"/>
</dbReference>
<dbReference type="PANTHER" id="PTHR12121:SF36">
    <property type="entry name" value="ENDONUCLEASE_EXONUCLEASE_PHOSPHATASE DOMAIN-CONTAINING PROTEIN"/>
    <property type="match status" value="1"/>
</dbReference>
<dbReference type="SUPFAM" id="SSF56219">
    <property type="entry name" value="DNase I-like"/>
    <property type="match status" value="1"/>
</dbReference>
<dbReference type="AlphaFoldDB" id="A0A9P0QQM0"/>
<feature type="domain" description="Endonuclease/exonuclease/phosphatase" evidence="2">
    <location>
        <begin position="52"/>
        <end position="282"/>
    </location>
</feature>
<dbReference type="OrthoDB" id="276515at2759"/>
<dbReference type="InterPro" id="IPR005135">
    <property type="entry name" value="Endo/exonuclease/phosphatase"/>
</dbReference>
<name>A0A9P0QQM0_9ASCO</name>
<dbReference type="Gene3D" id="3.60.10.10">
    <property type="entry name" value="Endonuclease/exonuclease/phosphatase"/>
    <property type="match status" value="1"/>
</dbReference>
<dbReference type="GO" id="GO:0000175">
    <property type="term" value="F:3'-5'-RNA exonuclease activity"/>
    <property type="evidence" value="ECO:0007669"/>
    <property type="project" value="TreeGrafter"/>
</dbReference>
<reference evidence="3" key="1">
    <citation type="submission" date="2022-03" db="EMBL/GenBank/DDBJ databases">
        <authorList>
            <person name="Legras J.-L."/>
            <person name="Devillers H."/>
            <person name="Grondin C."/>
        </authorList>
    </citation>
    <scope>NUCLEOTIDE SEQUENCE</scope>
    <source>
        <strain evidence="3">CLIB 1423</strain>
    </source>
</reference>
<dbReference type="PANTHER" id="PTHR12121">
    <property type="entry name" value="CARBON CATABOLITE REPRESSOR PROTEIN 4"/>
    <property type="match status" value="1"/>
</dbReference>
<evidence type="ECO:0000313" key="3">
    <source>
        <dbReference type="EMBL" id="CAH2352857.1"/>
    </source>
</evidence>
<proteinExistence type="predicted"/>
<dbReference type="InterPro" id="IPR050410">
    <property type="entry name" value="CCR4/nocturin_mRNA_transcr"/>
</dbReference>
<dbReference type="EMBL" id="CAKXYY010000008">
    <property type="protein sequence ID" value="CAH2352857.1"/>
    <property type="molecule type" value="Genomic_DNA"/>
</dbReference>
<organism evidence="3 4">
    <name type="scientific">[Candida] railenensis</name>
    <dbReference type="NCBI Taxonomy" id="45579"/>
    <lineage>
        <taxon>Eukaryota</taxon>
        <taxon>Fungi</taxon>
        <taxon>Dikarya</taxon>
        <taxon>Ascomycota</taxon>
        <taxon>Saccharomycotina</taxon>
        <taxon>Pichiomycetes</taxon>
        <taxon>Debaryomycetaceae</taxon>
        <taxon>Kurtzmaniella</taxon>
    </lineage>
</organism>
<gene>
    <name evidence="3" type="ORF">CLIB1423_08S02652</name>
</gene>
<sequence>MLSGKSLYIFIFFGLSFVTSFPIDLVGRAAFEFDIYDHNIKVENSNPGPGEQPWSKRKDLLIESIRNNTLASPSLVGLQEVLHDQLVDITSGLGGSWKSLGVGRDDGKEAGEYSPILYQDDVWENLNFTTYWLSPTPQVPSKGWDAKFNRIVSVAKFRHRATGAQLHYLNTHFDADGADARLHSAQEVLSIIGNFTDPLPAYLSGDFNSQPTEDAYKTINGTLIDASTEKSLDTGFVETWTGFNNEKQKIIDFTFYQSDHQTTVINHDVLNSNFSGLLISDHRPLLTKFSLNY</sequence>
<evidence type="ECO:0000259" key="2">
    <source>
        <dbReference type="Pfam" id="PF03372"/>
    </source>
</evidence>
<comment type="caution">
    <text evidence="3">The sequence shown here is derived from an EMBL/GenBank/DDBJ whole genome shotgun (WGS) entry which is preliminary data.</text>
</comment>
<evidence type="ECO:0000313" key="4">
    <source>
        <dbReference type="Proteomes" id="UP000837801"/>
    </source>
</evidence>
<dbReference type="CDD" id="cd09083">
    <property type="entry name" value="EEP-1"/>
    <property type="match status" value="1"/>
</dbReference>
<dbReference type="Proteomes" id="UP000837801">
    <property type="component" value="Unassembled WGS sequence"/>
</dbReference>
<keyword evidence="1" id="KW-0812">Transmembrane</keyword>
<protein>
    <recommendedName>
        <fullName evidence="2">Endonuclease/exonuclease/phosphatase domain-containing protein</fullName>
    </recommendedName>
</protein>
<dbReference type="InterPro" id="IPR036691">
    <property type="entry name" value="Endo/exonu/phosph_ase_sf"/>
</dbReference>
<evidence type="ECO:0000256" key="1">
    <source>
        <dbReference type="SAM" id="Phobius"/>
    </source>
</evidence>
<keyword evidence="1" id="KW-1133">Transmembrane helix</keyword>
<keyword evidence="4" id="KW-1185">Reference proteome</keyword>
<keyword evidence="1" id="KW-0472">Membrane</keyword>
<accession>A0A9P0QQM0</accession>